<keyword evidence="8 9" id="KW-0694">RNA-binding</keyword>
<dbReference type="SUPFAM" id="SSF56281">
    <property type="entry name" value="Metallo-hydrolase/oxidoreductase"/>
    <property type="match status" value="1"/>
</dbReference>
<keyword evidence="3" id="KW-0479">Metal-binding</keyword>
<dbReference type="PROSITE" id="PS01292">
    <property type="entry name" value="UPF0036"/>
    <property type="match status" value="1"/>
</dbReference>
<evidence type="ECO:0000256" key="5">
    <source>
        <dbReference type="ARBA" id="ARBA00022801"/>
    </source>
</evidence>
<accession>A0ABU0LYP3</accession>
<dbReference type="InterPro" id="IPR011108">
    <property type="entry name" value="RMMBL"/>
</dbReference>
<feature type="region of interest" description="Disordered" evidence="10">
    <location>
        <begin position="1"/>
        <end position="91"/>
    </location>
</feature>
<dbReference type="Pfam" id="PF17770">
    <property type="entry name" value="RNase_J_C"/>
    <property type="match status" value="1"/>
</dbReference>
<evidence type="ECO:0000256" key="8">
    <source>
        <dbReference type="ARBA" id="ARBA00022884"/>
    </source>
</evidence>
<sequence>MNKKEFESNHLKSKNKKTTNENFNNEVNKSNDISLTSNHEKKPNFHNHNSRKKSFKTPQINSKHPNNPNKKNLFKPEEKKEVSSQPKLGTSKRFVQVLKPQLKAKSPNLFTKNADHNQTFERDFLGKNNLVETSRIPRMKVGGLEYLNNQRSERQKHIFKEPNKIPTKIFALGGIEEIGKNMYCIEHDDEIIIVDCGIKFANKKELPGISGIIPSFSYLKENEAKVKALVITHGHEDHIGGVPYLLKKINIPVVYAPVIALELIKRKVSEHKKAVLNKAEVFSDLSVFQTKHFTIDFYRVNHSIPDSFGVAITTPNGNIASSGDFRFDFGNNADKTDISKISKIALRNIDVLLCESTNAENEGFNESEDNVLLELNNLISSCSGRIIITSFASNLGRVEEIIRIAIKRNRKLVIVGRSMVGNVTVSRKIGYLRFDDKFMIQARDIDQYPDKEIMIICTGSQGEDTAALNTIAKGRHAWISLKPTDTVILSSNAIPGNFVSVDELMNRLSKSGCRLYYNSANLKIHSSGHGAKMEQQLLISLMNPKYLVPIHGEYKMLRALQKSASELGIPKENVFIISNGQVLYLLNGVVSHSNNEAVDASEVYIDGNDATLEGNKIIKDRFELSENGVIYCQVYVDLKKRKVLSISPLATAGSFYAFDSMDLFKRIVYHIHTDLKTYFDDPTKKVQLKDLKRIVESKVSALIWRAKNKKTVIAINIETIDEDKLFDKPIQLKKAQTKNLSSETPPEQIQ</sequence>
<dbReference type="PANTHER" id="PTHR43694">
    <property type="entry name" value="RIBONUCLEASE J"/>
    <property type="match status" value="1"/>
</dbReference>
<comment type="subunit">
    <text evidence="9">Homodimer, may be a subunit of the RNA degradosome.</text>
</comment>
<dbReference type="CDD" id="cd07714">
    <property type="entry name" value="RNaseJ_MBL-fold"/>
    <property type="match status" value="1"/>
</dbReference>
<keyword evidence="7 9" id="KW-0269">Exonuclease</keyword>
<dbReference type="Gene3D" id="3.40.50.10710">
    <property type="entry name" value="Metallo-hydrolase/oxidoreductase"/>
    <property type="match status" value="1"/>
</dbReference>
<evidence type="ECO:0000256" key="1">
    <source>
        <dbReference type="ARBA" id="ARBA00022490"/>
    </source>
</evidence>
<organism evidence="12 13">
    <name type="scientific">Mycoplasmoides fastidiosum</name>
    <dbReference type="NCBI Taxonomy" id="92758"/>
    <lineage>
        <taxon>Bacteria</taxon>
        <taxon>Bacillati</taxon>
        <taxon>Mycoplasmatota</taxon>
        <taxon>Mycoplasmoidales</taxon>
        <taxon>Mycoplasmoidaceae</taxon>
        <taxon>Mycoplasmoides</taxon>
    </lineage>
</organism>
<keyword evidence="9" id="KW-0698">rRNA processing</keyword>
<keyword evidence="13" id="KW-1185">Reference proteome</keyword>
<dbReference type="InterPro" id="IPR001587">
    <property type="entry name" value="RNase_J_CS"/>
</dbReference>
<feature type="compositionally biased region" description="Low complexity" evidence="10">
    <location>
        <begin position="20"/>
        <end position="31"/>
    </location>
</feature>
<dbReference type="InterPro" id="IPR030854">
    <property type="entry name" value="RNase_J_bac"/>
</dbReference>
<dbReference type="Pfam" id="PF00753">
    <property type="entry name" value="Lactamase_B"/>
    <property type="match status" value="1"/>
</dbReference>
<evidence type="ECO:0000256" key="3">
    <source>
        <dbReference type="ARBA" id="ARBA00022723"/>
    </source>
</evidence>
<gene>
    <name evidence="9" type="primary">rnj</name>
    <name evidence="12" type="ORF">J2Z62_000270</name>
</gene>
<dbReference type="Pfam" id="PF22505">
    <property type="entry name" value="RNase_J_b_CASP"/>
    <property type="match status" value="1"/>
</dbReference>
<evidence type="ECO:0000256" key="4">
    <source>
        <dbReference type="ARBA" id="ARBA00022759"/>
    </source>
</evidence>
<dbReference type="InterPro" id="IPR042173">
    <property type="entry name" value="RNase_J_2"/>
</dbReference>
<feature type="compositionally biased region" description="Low complexity" evidence="10">
    <location>
        <begin position="61"/>
        <end position="71"/>
    </location>
</feature>
<dbReference type="InterPro" id="IPR055132">
    <property type="entry name" value="RNase_J_b_CASP"/>
</dbReference>
<comment type="caution">
    <text evidence="12">The sequence shown here is derived from an EMBL/GenBank/DDBJ whole genome shotgun (WGS) entry which is preliminary data.</text>
</comment>
<protein>
    <recommendedName>
        <fullName evidence="9">Ribonuclease J</fullName>
        <shortName evidence="9">RNase J</shortName>
        <ecNumber evidence="9">3.1.-.-</ecNumber>
    </recommendedName>
</protein>
<reference evidence="12" key="1">
    <citation type="submission" date="2023-07" db="EMBL/GenBank/DDBJ databases">
        <title>Genomic Encyclopedia of Type Strains, Phase IV (KMG-IV): sequencing the most valuable type-strain genomes for metagenomic binning, comparative biology and taxonomic classification.</title>
        <authorList>
            <person name="Goeker M."/>
        </authorList>
    </citation>
    <scope>NUCLEOTIDE SEQUENCE [LARGE SCALE GENOMIC DNA]</scope>
    <source>
        <strain evidence="12">DSM 21204</strain>
    </source>
</reference>
<dbReference type="Gene3D" id="3.60.15.10">
    <property type="entry name" value="Ribonuclease Z/Hydroxyacylglutathione hydrolase-like"/>
    <property type="match status" value="1"/>
</dbReference>
<dbReference type="InterPro" id="IPR041636">
    <property type="entry name" value="RNase_J_C"/>
</dbReference>
<dbReference type="PANTHER" id="PTHR43694:SF1">
    <property type="entry name" value="RIBONUCLEASE J"/>
    <property type="match status" value="1"/>
</dbReference>
<keyword evidence="5 9" id="KW-0378">Hydrolase</keyword>
<comment type="caution">
    <text evidence="9">Lacks conserved residue(s) required for the propagation of feature annotation.</text>
</comment>
<dbReference type="Proteomes" id="UP001240643">
    <property type="component" value="Unassembled WGS sequence"/>
</dbReference>
<evidence type="ECO:0000313" key="13">
    <source>
        <dbReference type="Proteomes" id="UP001240643"/>
    </source>
</evidence>
<dbReference type="Gene3D" id="3.10.20.580">
    <property type="match status" value="1"/>
</dbReference>
<dbReference type="HAMAP" id="MF_01491">
    <property type="entry name" value="RNase_J_bact"/>
    <property type="match status" value="1"/>
</dbReference>
<evidence type="ECO:0000256" key="10">
    <source>
        <dbReference type="SAM" id="MobiDB-lite"/>
    </source>
</evidence>
<comment type="subcellular location">
    <subcellularLocation>
        <location evidence="9">Cytoplasm</location>
    </subcellularLocation>
</comment>
<evidence type="ECO:0000256" key="2">
    <source>
        <dbReference type="ARBA" id="ARBA00022722"/>
    </source>
</evidence>
<evidence type="ECO:0000256" key="9">
    <source>
        <dbReference type="HAMAP-Rule" id="MF_01491"/>
    </source>
</evidence>
<comment type="similarity">
    <text evidence="9">Belongs to the metallo-beta-lactamase superfamily. RNA-metabolizing metallo-beta-lactamase-like family. Bacterial RNase J subfamily.</text>
</comment>
<dbReference type="NCBIfam" id="TIGR00649">
    <property type="entry name" value="MG423"/>
    <property type="match status" value="1"/>
</dbReference>
<feature type="domain" description="Metallo-beta-lactamase" evidence="11">
    <location>
        <begin position="179"/>
        <end position="375"/>
    </location>
</feature>
<dbReference type="SMART" id="SM00849">
    <property type="entry name" value="Lactamase_B"/>
    <property type="match status" value="1"/>
</dbReference>
<evidence type="ECO:0000259" key="11">
    <source>
        <dbReference type="SMART" id="SM00849"/>
    </source>
</evidence>
<evidence type="ECO:0000313" key="12">
    <source>
        <dbReference type="EMBL" id="MDQ0513832.1"/>
    </source>
</evidence>
<dbReference type="EC" id="3.1.-.-" evidence="9"/>
<proteinExistence type="inferred from homology"/>
<dbReference type="InterPro" id="IPR004613">
    <property type="entry name" value="RNase_J"/>
</dbReference>
<dbReference type="Pfam" id="PF07521">
    <property type="entry name" value="RMMBL"/>
    <property type="match status" value="1"/>
</dbReference>
<keyword evidence="1 9" id="KW-0963">Cytoplasm</keyword>
<feature type="compositionally biased region" description="Basic residues" evidence="10">
    <location>
        <begin position="44"/>
        <end position="55"/>
    </location>
</feature>
<keyword evidence="6" id="KW-0862">Zinc</keyword>
<dbReference type="EMBL" id="JAUSWO010000001">
    <property type="protein sequence ID" value="MDQ0513832.1"/>
    <property type="molecule type" value="Genomic_DNA"/>
</dbReference>
<dbReference type="InterPro" id="IPR036866">
    <property type="entry name" value="RibonucZ/Hydroxyglut_hydro"/>
</dbReference>
<evidence type="ECO:0000256" key="6">
    <source>
        <dbReference type="ARBA" id="ARBA00022833"/>
    </source>
</evidence>
<name>A0ABU0LYP3_9BACT</name>
<keyword evidence="4 9" id="KW-0255">Endonuclease</keyword>
<feature type="compositionally biased region" description="Basic and acidic residues" evidence="10">
    <location>
        <begin position="1"/>
        <end position="10"/>
    </location>
</feature>
<comment type="function">
    <text evidence="9">An RNase that has 5'-3' exonuclease and possibly endonuclease activity. Involved in maturation of rRNA and in some organisms also mRNA maturation and/or decay.</text>
</comment>
<dbReference type="InterPro" id="IPR001279">
    <property type="entry name" value="Metallo-B-lactamas"/>
</dbReference>
<evidence type="ECO:0000256" key="7">
    <source>
        <dbReference type="ARBA" id="ARBA00022839"/>
    </source>
</evidence>
<keyword evidence="2 9" id="KW-0540">Nuclease</keyword>
<dbReference type="GO" id="GO:0016787">
    <property type="term" value="F:hydrolase activity"/>
    <property type="evidence" value="ECO:0007669"/>
    <property type="project" value="UniProtKB-KW"/>
</dbReference>